<reference evidence="1 2" key="1">
    <citation type="submission" date="2024-09" db="EMBL/GenBank/DDBJ databases">
        <title>Floridaenema gen nov. (Aerosakkonemataceae, Aerosakkonematales ord. nov., Cyanobacteria) from benthic tropical and subtropical fresh waters, with the description of four new species.</title>
        <authorList>
            <person name="Moretto J.A."/>
            <person name="Berthold D.E."/>
            <person name="Lefler F.W."/>
            <person name="Huang I.-S."/>
            <person name="Laughinghouse H. IV."/>
        </authorList>
    </citation>
    <scope>NUCLEOTIDE SEQUENCE [LARGE SCALE GENOMIC DNA]</scope>
    <source>
        <strain evidence="1 2">BLCC-F167</strain>
    </source>
</reference>
<protein>
    <submittedName>
        <fullName evidence="1">CopG family transcriptional regulator</fullName>
    </submittedName>
</protein>
<dbReference type="Proteomes" id="UP001576780">
    <property type="component" value="Unassembled WGS sequence"/>
</dbReference>
<keyword evidence="2" id="KW-1185">Reference proteome</keyword>
<organism evidence="1 2">
    <name type="scientific">Floridaenema evergladense BLCC-F167</name>
    <dbReference type="NCBI Taxonomy" id="3153639"/>
    <lineage>
        <taxon>Bacteria</taxon>
        <taxon>Bacillati</taxon>
        <taxon>Cyanobacteriota</taxon>
        <taxon>Cyanophyceae</taxon>
        <taxon>Oscillatoriophycideae</taxon>
        <taxon>Aerosakkonematales</taxon>
        <taxon>Aerosakkonemataceae</taxon>
        <taxon>Floridanema</taxon>
        <taxon>Floridanema evergladense</taxon>
    </lineage>
</organism>
<proteinExistence type="predicted"/>
<evidence type="ECO:0000313" key="2">
    <source>
        <dbReference type="Proteomes" id="UP001576780"/>
    </source>
</evidence>
<dbReference type="RefSeq" id="WP_413277444.1">
    <property type="nucleotide sequence ID" value="NZ_JBHFNT010000082.1"/>
</dbReference>
<name>A0ABV4WIV5_9CYAN</name>
<accession>A0ABV4WIV5</accession>
<evidence type="ECO:0000313" key="1">
    <source>
        <dbReference type="EMBL" id="MFB2835018.1"/>
    </source>
</evidence>
<sequence>MENLIILNDVALPFQLLEATEKVVKAGKAKSRNELIARALRKELAAIKRAEIDAELAEMANDPEYQTEVLQMEAEFANASWEAWQIGESEYEKG</sequence>
<dbReference type="EMBL" id="JBHFNT010000082">
    <property type="protein sequence ID" value="MFB2835018.1"/>
    <property type="molecule type" value="Genomic_DNA"/>
</dbReference>
<comment type="caution">
    <text evidence="1">The sequence shown here is derived from an EMBL/GenBank/DDBJ whole genome shotgun (WGS) entry which is preliminary data.</text>
</comment>
<gene>
    <name evidence="1" type="ORF">ACE1CA_10840</name>
</gene>